<accession>A0ABW3E6Z0</accession>
<feature type="domain" description="Peptidase S9 prolyl oligopeptidase catalytic" evidence="1">
    <location>
        <begin position="1"/>
        <end position="140"/>
    </location>
</feature>
<dbReference type="PANTHER" id="PTHR42881">
    <property type="entry name" value="PROLYL ENDOPEPTIDASE"/>
    <property type="match status" value="1"/>
</dbReference>
<keyword evidence="3" id="KW-1185">Reference proteome</keyword>
<protein>
    <submittedName>
        <fullName evidence="2">Prolyl oligopeptidase family serine peptidase</fullName>
    </submittedName>
</protein>
<name>A0ABW3E6Z0_9ACTN</name>
<dbReference type="InterPro" id="IPR001375">
    <property type="entry name" value="Peptidase_S9_cat"/>
</dbReference>
<dbReference type="Gene3D" id="3.40.50.1820">
    <property type="entry name" value="alpha/beta hydrolase"/>
    <property type="match status" value="1"/>
</dbReference>
<comment type="caution">
    <text evidence="2">The sequence shown here is derived from an EMBL/GenBank/DDBJ whole genome shotgun (WGS) entry which is preliminary data.</text>
</comment>
<evidence type="ECO:0000313" key="2">
    <source>
        <dbReference type="EMBL" id="MFD0890633.1"/>
    </source>
</evidence>
<gene>
    <name evidence="2" type="ORF">ACFQ08_39325</name>
</gene>
<evidence type="ECO:0000313" key="3">
    <source>
        <dbReference type="Proteomes" id="UP001597024"/>
    </source>
</evidence>
<dbReference type="PRINTS" id="PR00862">
    <property type="entry name" value="PROLIGOPTASE"/>
</dbReference>
<dbReference type="Pfam" id="PF00326">
    <property type="entry name" value="Peptidase_S9"/>
    <property type="match status" value="1"/>
</dbReference>
<dbReference type="SUPFAM" id="SSF53474">
    <property type="entry name" value="alpha/beta-Hydrolases"/>
    <property type="match status" value="1"/>
</dbReference>
<dbReference type="InterPro" id="IPR029058">
    <property type="entry name" value="AB_hydrolase_fold"/>
</dbReference>
<sequence length="149" mass="16105">GLLAGAVLTQRPDLFAAVVCSAPLLDMVRYERSGLGPSWRGEYGSADDPEQLGWLLGYSPYHRVEEGTDYPATLLTTFGGDSRVDPLHARKMCAALQWATSGDRPVVLRHEDGVGHGARSVSRSVGLAGDMLAFLARHTGLEPGDRSRW</sequence>
<dbReference type="InterPro" id="IPR051167">
    <property type="entry name" value="Prolyl_oligopep/macrocyclase"/>
</dbReference>
<dbReference type="InterPro" id="IPR002470">
    <property type="entry name" value="Peptidase_S9A"/>
</dbReference>
<dbReference type="PANTHER" id="PTHR42881:SF13">
    <property type="entry name" value="PROLYL ENDOPEPTIDASE"/>
    <property type="match status" value="1"/>
</dbReference>
<dbReference type="EMBL" id="JBHTHX010002575">
    <property type="protein sequence ID" value="MFD0890633.1"/>
    <property type="molecule type" value="Genomic_DNA"/>
</dbReference>
<reference evidence="3" key="1">
    <citation type="journal article" date="2019" name="Int. J. Syst. Evol. Microbiol.">
        <title>The Global Catalogue of Microorganisms (GCM) 10K type strain sequencing project: providing services to taxonomists for standard genome sequencing and annotation.</title>
        <authorList>
            <consortium name="The Broad Institute Genomics Platform"/>
            <consortium name="The Broad Institute Genome Sequencing Center for Infectious Disease"/>
            <person name="Wu L."/>
            <person name="Ma J."/>
        </authorList>
    </citation>
    <scope>NUCLEOTIDE SEQUENCE [LARGE SCALE GENOMIC DNA]</scope>
    <source>
        <strain evidence="3">CCUG 62974</strain>
    </source>
</reference>
<feature type="non-terminal residue" evidence="2">
    <location>
        <position position="1"/>
    </location>
</feature>
<proteinExistence type="predicted"/>
<dbReference type="Proteomes" id="UP001597024">
    <property type="component" value="Unassembled WGS sequence"/>
</dbReference>
<organism evidence="2 3">
    <name type="scientific">Streptosporangium algeriense</name>
    <dbReference type="NCBI Taxonomy" id="1682748"/>
    <lineage>
        <taxon>Bacteria</taxon>
        <taxon>Bacillati</taxon>
        <taxon>Actinomycetota</taxon>
        <taxon>Actinomycetes</taxon>
        <taxon>Streptosporangiales</taxon>
        <taxon>Streptosporangiaceae</taxon>
        <taxon>Streptosporangium</taxon>
    </lineage>
</organism>
<evidence type="ECO:0000259" key="1">
    <source>
        <dbReference type="Pfam" id="PF00326"/>
    </source>
</evidence>